<dbReference type="PANTHER" id="PTHR46063:SF1">
    <property type="entry name" value="KELCH DOMAIN-CONTAINING PROTEIN 4"/>
    <property type="match status" value="1"/>
</dbReference>
<dbReference type="Proteomes" id="UP000013776">
    <property type="component" value="Unassembled WGS sequence"/>
</dbReference>
<dbReference type="InterPro" id="IPR015915">
    <property type="entry name" value="Kelch-typ_b-propeller"/>
</dbReference>
<dbReference type="EMBL" id="CAHR02000249">
    <property type="protein sequence ID" value="CCG84486.1"/>
    <property type="molecule type" value="Genomic_DNA"/>
</dbReference>
<feature type="region of interest" description="Disordered" evidence="1">
    <location>
        <begin position="481"/>
        <end position="539"/>
    </location>
</feature>
<proteinExistence type="predicted"/>
<dbReference type="AlphaFoldDB" id="R4XFD3"/>
<accession>R4XFD3</accession>
<gene>
    <name evidence="3" type="ORF">TAPDE_004949</name>
</gene>
<dbReference type="SUPFAM" id="SSF117281">
    <property type="entry name" value="Kelch motif"/>
    <property type="match status" value="1"/>
</dbReference>
<comment type="caution">
    <text evidence="3">The sequence shown here is derived from an EMBL/GenBank/DDBJ whole genome shotgun (WGS) entry which is preliminary data.</text>
</comment>
<dbReference type="InterPro" id="IPR052588">
    <property type="entry name" value="Kelch_domain_protein"/>
</dbReference>
<dbReference type="eggNOG" id="KOG1230">
    <property type="taxonomic scope" value="Eukaryota"/>
</dbReference>
<dbReference type="VEuPathDB" id="FungiDB:TAPDE_004949"/>
<evidence type="ECO:0000259" key="2">
    <source>
        <dbReference type="Pfam" id="PF13422"/>
    </source>
</evidence>
<dbReference type="STRING" id="1097556.R4XFD3"/>
<feature type="compositionally biased region" description="Acidic residues" evidence="1">
    <location>
        <begin position="485"/>
        <end position="502"/>
    </location>
</feature>
<dbReference type="OrthoDB" id="4447at2759"/>
<name>R4XFD3_TAPDE</name>
<evidence type="ECO:0000256" key="1">
    <source>
        <dbReference type="SAM" id="MobiDB-lite"/>
    </source>
</evidence>
<dbReference type="InterPro" id="IPR025183">
    <property type="entry name" value="DUF4110"/>
</dbReference>
<dbReference type="Gene3D" id="2.120.10.80">
    <property type="entry name" value="Kelch-type beta propeller"/>
    <property type="match status" value="1"/>
</dbReference>
<protein>
    <recommendedName>
        <fullName evidence="2">DUF4110 domain-containing protein</fullName>
    </recommendedName>
</protein>
<dbReference type="Pfam" id="PF13422">
    <property type="entry name" value="DUF4110"/>
    <property type="match status" value="1"/>
</dbReference>
<organism evidence="3 4">
    <name type="scientific">Taphrina deformans (strain PYCC 5710 / ATCC 11124 / CBS 356.35 / IMI 108563 / JCM 9778 / NBRC 8474)</name>
    <name type="common">Peach leaf curl fungus</name>
    <name type="synonym">Lalaria deformans</name>
    <dbReference type="NCBI Taxonomy" id="1097556"/>
    <lineage>
        <taxon>Eukaryota</taxon>
        <taxon>Fungi</taxon>
        <taxon>Dikarya</taxon>
        <taxon>Ascomycota</taxon>
        <taxon>Taphrinomycotina</taxon>
        <taxon>Taphrinomycetes</taxon>
        <taxon>Taphrinales</taxon>
        <taxon>Taphrinaceae</taxon>
        <taxon>Taphrina</taxon>
    </lineage>
</organism>
<feature type="domain" description="DUF4110" evidence="2">
    <location>
        <begin position="531"/>
        <end position="610"/>
    </location>
</feature>
<keyword evidence="4" id="KW-1185">Reference proteome</keyword>
<feature type="compositionally biased region" description="Basic and acidic residues" evidence="1">
    <location>
        <begin position="514"/>
        <end position="524"/>
    </location>
</feature>
<reference evidence="3 4" key="1">
    <citation type="journal article" date="2013" name="MBio">
        <title>Genome sequencing of the plant pathogen Taphrina deformans, the causal agent of peach leaf curl.</title>
        <authorList>
            <person name="Cisse O.H."/>
            <person name="Almeida J.M.G.C.F."/>
            <person name="Fonseca A."/>
            <person name="Kumar A.A."/>
            <person name="Salojaervi J."/>
            <person name="Overmyer K."/>
            <person name="Hauser P.M."/>
            <person name="Pagni M."/>
        </authorList>
    </citation>
    <scope>NUCLEOTIDE SEQUENCE [LARGE SCALE GENOMIC DNA]</scope>
    <source>
        <strain evidence="4">PYCC 5710 / ATCC 11124 / CBS 356.35 / IMI 108563 / JCM 9778 / NBRC 8474</strain>
    </source>
</reference>
<evidence type="ECO:0000313" key="3">
    <source>
        <dbReference type="EMBL" id="CCG84486.1"/>
    </source>
</evidence>
<sequence length="625" mass="70988">MVKKDKATAAAAKKQRALLKTAKKGNKKTKKSIALANADEEDQDIDTILAEYQAKQTARQVITEVACDPPTTRINSSLTPNPLKPELFLFGGEFFDGSVASFYNELYIYSVNKNTWTRNTSPNSPLPRSSHQTVVHKDQVWLFGGEFSSPKQNTFYHYGDFWSLDCMTRAWTKVEVKPSPSARSGHRMASVGKYILLFGGFQDTSQETKYLGDLWAFDTDNYEWIEIKPPTVGQKPESRSGCVFAPAGKDEAILFGGYVKKKISGKISRGVILDDYWTLKLIGEPKTWVWVKRKRPATLPSKRVGAAIALHRTRLILFGGVFDTKEGEESLESTFFNDLHCLSLEASRWFPLKVRPPRKAPKKPVVDRRRDRDERVDDLIANERLLQQKMGEEVPETEEREVDEVMEDATEEVGKIKLSEIELTMNMPHPRFNANMAVSGDALFVFGGVYEQGEKEYSLNDMHTIDLAKLDGVRQLFGSVIAPIEESESEEETDDESDEEEPEQKSVFYENIPDDPKEEEKAAEEVDPDAPADPRPMPKPFENIKAYFTRCATGWEKYLLPWNQAISPKELRTKAFVRAEDYWWQVREQIRIEEDNMEDSGIGEVIEAAEGVAVRDEKGVVGKRR</sequence>
<dbReference type="Pfam" id="PF24681">
    <property type="entry name" value="Kelch_KLHDC2_KLHL20_DRC7"/>
    <property type="match status" value="1"/>
</dbReference>
<dbReference type="PANTHER" id="PTHR46063">
    <property type="entry name" value="KELCH DOMAIN-CONTAINING PROTEIN"/>
    <property type="match status" value="1"/>
</dbReference>
<evidence type="ECO:0000313" key="4">
    <source>
        <dbReference type="Proteomes" id="UP000013776"/>
    </source>
</evidence>